<reference evidence="2 3" key="1">
    <citation type="journal article" date="2023" name="BMC Biotechnol.">
        <title>Vitis rotundifolia cv Carlos genome sequencing.</title>
        <authorList>
            <person name="Huff M."/>
            <person name="Hulse-Kemp A."/>
            <person name="Scheffler B."/>
            <person name="Youngblood R."/>
            <person name="Simpson S."/>
            <person name="Babiker E."/>
            <person name="Staton M."/>
        </authorList>
    </citation>
    <scope>NUCLEOTIDE SEQUENCE [LARGE SCALE GENOMIC DNA]</scope>
    <source>
        <tissue evidence="2">Leaf</tissue>
    </source>
</reference>
<name>A0AA38Z5Z6_VITRO</name>
<dbReference type="Pfam" id="PF14368">
    <property type="entry name" value="LTP_2"/>
    <property type="match status" value="1"/>
</dbReference>
<dbReference type="PANTHER" id="PTHR33122:SF60">
    <property type="entry name" value="LIPID-TRANSFER PROTEIN DIR1-RELATED"/>
    <property type="match status" value="1"/>
</dbReference>
<evidence type="ECO:0000313" key="3">
    <source>
        <dbReference type="Proteomes" id="UP001168098"/>
    </source>
</evidence>
<dbReference type="InterPro" id="IPR039265">
    <property type="entry name" value="DIR1-like"/>
</dbReference>
<dbReference type="Proteomes" id="UP001168098">
    <property type="component" value="Unassembled WGS sequence"/>
</dbReference>
<accession>A0AA38Z5Z6</accession>
<dbReference type="EMBL" id="JARBHA010000014">
    <property type="protein sequence ID" value="KAJ9682894.1"/>
    <property type="molecule type" value="Genomic_DNA"/>
</dbReference>
<gene>
    <name evidence="2" type="ORF">PVL29_018758</name>
</gene>
<sequence length="119" mass="12471">MDLGMLGSSPTYRSYPSTDNMEAYKRFVILALVLVVAVVANGQGSICRMTQDGLTACKPSVSGQSPLPPSPACCAAISKADLPCLCSFKNSALLPYLGIDPNMATQLPAKCNIVTSTHC</sequence>
<dbReference type="SMART" id="SM00499">
    <property type="entry name" value="AAI"/>
    <property type="match status" value="1"/>
</dbReference>
<proteinExistence type="predicted"/>
<dbReference type="GO" id="GO:0009627">
    <property type="term" value="P:systemic acquired resistance"/>
    <property type="evidence" value="ECO:0007669"/>
    <property type="project" value="InterPro"/>
</dbReference>
<feature type="domain" description="Bifunctional inhibitor/plant lipid transfer protein/seed storage helical" evidence="1">
    <location>
        <begin position="47"/>
        <end position="119"/>
    </location>
</feature>
<dbReference type="PANTHER" id="PTHR33122">
    <property type="entry name" value="LIPID BINDING PROTEIN-RELATED"/>
    <property type="match status" value="1"/>
</dbReference>
<comment type="caution">
    <text evidence="2">The sequence shown here is derived from an EMBL/GenBank/DDBJ whole genome shotgun (WGS) entry which is preliminary data.</text>
</comment>
<protein>
    <recommendedName>
        <fullName evidence="1">Bifunctional inhibitor/plant lipid transfer protein/seed storage helical domain-containing protein</fullName>
    </recommendedName>
</protein>
<dbReference type="AlphaFoldDB" id="A0AA38Z5Z6"/>
<organism evidence="2 3">
    <name type="scientific">Vitis rotundifolia</name>
    <name type="common">Muscadine grape</name>
    <dbReference type="NCBI Taxonomy" id="103349"/>
    <lineage>
        <taxon>Eukaryota</taxon>
        <taxon>Viridiplantae</taxon>
        <taxon>Streptophyta</taxon>
        <taxon>Embryophyta</taxon>
        <taxon>Tracheophyta</taxon>
        <taxon>Spermatophyta</taxon>
        <taxon>Magnoliopsida</taxon>
        <taxon>eudicotyledons</taxon>
        <taxon>Gunneridae</taxon>
        <taxon>Pentapetalae</taxon>
        <taxon>rosids</taxon>
        <taxon>Vitales</taxon>
        <taxon>Vitaceae</taxon>
        <taxon>Viteae</taxon>
        <taxon>Vitis</taxon>
    </lineage>
</organism>
<dbReference type="InterPro" id="IPR036312">
    <property type="entry name" value="Bifun_inhib/LTP/seed_sf"/>
</dbReference>
<evidence type="ECO:0000313" key="2">
    <source>
        <dbReference type="EMBL" id="KAJ9682894.1"/>
    </source>
</evidence>
<evidence type="ECO:0000259" key="1">
    <source>
        <dbReference type="SMART" id="SM00499"/>
    </source>
</evidence>
<dbReference type="InterPro" id="IPR016140">
    <property type="entry name" value="Bifunc_inhib/LTP/seed_store"/>
</dbReference>
<keyword evidence="3" id="KW-1185">Reference proteome</keyword>
<dbReference type="CDD" id="cd04660">
    <property type="entry name" value="nsLTP_like"/>
    <property type="match status" value="1"/>
</dbReference>
<dbReference type="SUPFAM" id="SSF47699">
    <property type="entry name" value="Bifunctional inhibitor/lipid-transfer protein/seed storage 2S albumin"/>
    <property type="match status" value="1"/>
</dbReference>
<dbReference type="InterPro" id="IPR044741">
    <property type="entry name" value="NsLTP-like"/>
</dbReference>
<dbReference type="GO" id="GO:0005504">
    <property type="term" value="F:fatty acid binding"/>
    <property type="evidence" value="ECO:0007669"/>
    <property type="project" value="InterPro"/>
</dbReference>
<dbReference type="Gene3D" id="1.10.110.10">
    <property type="entry name" value="Plant lipid-transfer and hydrophobic proteins"/>
    <property type="match status" value="1"/>
</dbReference>